<dbReference type="RefSeq" id="WP_091266093.1">
    <property type="nucleotide sequence ID" value="NZ_FNFK01000013.1"/>
</dbReference>
<protein>
    <recommendedName>
        <fullName evidence="4">Farnesyl diphosphate synthase</fullName>
        <ecNumber evidence="3">2.5.1.10</ecNumber>
    </recommendedName>
    <alternativeName>
        <fullName evidence="10">(2E,6E)-farnesyl diphosphate synthase</fullName>
    </alternativeName>
    <alternativeName>
        <fullName evidence="9">Geranyltranstransferase</fullName>
    </alternativeName>
</protein>
<dbReference type="Gene3D" id="1.10.600.10">
    <property type="entry name" value="Farnesyl Diphosphate Synthase"/>
    <property type="match status" value="1"/>
</dbReference>
<reference evidence="14" key="1">
    <citation type="submission" date="2016-10" db="EMBL/GenBank/DDBJ databases">
        <authorList>
            <person name="Varghese N."/>
            <person name="Submissions S."/>
        </authorList>
    </citation>
    <scope>NUCLEOTIDE SEQUENCE [LARGE SCALE GENOMIC DNA]</scope>
    <source>
        <strain evidence="14">DSM 19181</strain>
    </source>
</reference>
<keyword evidence="7" id="KW-0460">Magnesium</keyword>
<dbReference type="PROSITE" id="PS00723">
    <property type="entry name" value="POLYPRENYL_SYNTHASE_1"/>
    <property type="match status" value="1"/>
</dbReference>
<evidence type="ECO:0000256" key="3">
    <source>
        <dbReference type="ARBA" id="ARBA00012439"/>
    </source>
</evidence>
<dbReference type="STRING" id="426701.SAMN04488098_101317"/>
<dbReference type="Pfam" id="PF00348">
    <property type="entry name" value="polyprenyl_synt"/>
    <property type="match status" value="1"/>
</dbReference>
<dbReference type="Proteomes" id="UP000199433">
    <property type="component" value="Unassembled WGS sequence"/>
</dbReference>
<evidence type="ECO:0000256" key="4">
    <source>
        <dbReference type="ARBA" id="ARBA00015100"/>
    </source>
</evidence>
<accession>A0A1G8Z855</accession>
<evidence type="ECO:0000256" key="5">
    <source>
        <dbReference type="ARBA" id="ARBA00022679"/>
    </source>
</evidence>
<keyword evidence="14" id="KW-1185">Reference proteome</keyword>
<evidence type="ECO:0000313" key="14">
    <source>
        <dbReference type="Proteomes" id="UP000199433"/>
    </source>
</evidence>
<dbReference type="InterPro" id="IPR053378">
    <property type="entry name" value="Prenyl_diphosphate_synthase"/>
</dbReference>
<dbReference type="GO" id="GO:0004337">
    <property type="term" value="F:(2E,6E)-farnesyl diphosphate synthase activity"/>
    <property type="evidence" value="ECO:0007669"/>
    <property type="project" value="UniProtKB-EC"/>
</dbReference>
<dbReference type="PANTHER" id="PTHR43281:SF1">
    <property type="entry name" value="FARNESYL DIPHOSPHATE SYNTHASE"/>
    <property type="match status" value="1"/>
</dbReference>
<dbReference type="FunFam" id="1.10.600.10:FF:000001">
    <property type="entry name" value="Geranylgeranyl diphosphate synthase"/>
    <property type="match status" value="1"/>
</dbReference>
<dbReference type="EC" id="2.5.1.10" evidence="3"/>
<dbReference type="InterPro" id="IPR033749">
    <property type="entry name" value="Polyprenyl_synt_CS"/>
</dbReference>
<evidence type="ECO:0000256" key="1">
    <source>
        <dbReference type="ARBA" id="ARBA00001946"/>
    </source>
</evidence>
<dbReference type="InterPro" id="IPR000092">
    <property type="entry name" value="Polyprenyl_synt"/>
</dbReference>
<dbReference type="SUPFAM" id="SSF48576">
    <property type="entry name" value="Terpenoid synthases"/>
    <property type="match status" value="1"/>
</dbReference>
<comment type="cofactor">
    <cofactor evidence="1">
        <name>Mg(2+)</name>
        <dbReference type="ChEBI" id="CHEBI:18420"/>
    </cofactor>
</comment>
<dbReference type="GO" id="GO:0005737">
    <property type="term" value="C:cytoplasm"/>
    <property type="evidence" value="ECO:0007669"/>
    <property type="project" value="UniProtKB-ARBA"/>
</dbReference>
<keyword evidence="5 12" id="KW-0808">Transferase</keyword>
<dbReference type="PROSITE" id="PS00444">
    <property type="entry name" value="POLYPRENYL_SYNTHASE_2"/>
    <property type="match status" value="1"/>
</dbReference>
<dbReference type="EMBL" id="FNFK01000013">
    <property type="protein sequence ID" value="SDK11238.1"/>
    <property type="molecule type" value="Genomic_DNA"/>
</dbReference>
<evidence type="ECO:0000256" key="11">
    <source>
        <dbReference type="ARBA" id="ARBA00049399"/>
    </source>
</evidence>
<dbReference type="GO" id="GO:0046872">
    <property type="term" value="F:metal ion binding"/>
    <property type="evidence" value="ECO:0007669"/>
    <property type="project" value="UniProtKB-KW"/>
</dbReference>
<dbReference type="InterPro" id="IPR008949">
    <property type="entry name" value="Isoprenoid_synthase_dom_sf"/>
</dbReference>
<evidence type="ECO:0000256" key="9">
    <source>
        <dbReference type="ARBA" id="ARBA00032380"/>
    </source>
</evidence>
<evidence type="ECO:0000256" key="6">
    <source>
        <dbReference type="ARBA" id="ARBA00022723"/>
    </source>
</evidence>
<keyword evidence="8" id="KW-0414">Isoprene biosynthesis</keyword>
<evidence type="ECO:0000256" key="8">
    <source>
        <dbReference type="ARBA" id="ARBA00023229"/>
    </source>
</evidence>
<evidence type="ECO:0000256" key="12">
    <source>
        <dbReference type="RuleBase" id="RU004466"/>
    </source>
</evidence>
<dbReference type="SFLD" id="SFLDS00005">
    <property type="entry name" value="Isoprenoid_Synthase_Type_I"/>
    <property type="match status" value="1"/>
</dbReference>
<gene>
    <name evidence="13" type="ORF">SAMN04488098_101317</name>
</gene>
<dbReference type="SFLD" id="SFLDG01017">
    <property type="entry name" value="Polyprenyl_Transferase_Like"/>
    <property type="match status" value="1"/>
</dbReference>
<proteinExistence type="inferred from homology"/>
<dbReference type="AlphaFoldDB" id="A0A1G8Z855"/>
<name>A0A1G8Z855_9LACT</name>
<dbReference type="PANTHER" id="PTHR43281">
    <property type="entry name" value="FARNESYL DIPHOSPHATE SYNTHASE"/>
    <property type="match status" value="1"/>
</dbReference>
<dbReference type="CDD" id="cd00685">
    <property type="entry name" value="Trans_IPPS_HT"/>
    <property type="match status" value="1"/>
</dbReference>
<dbReference type="NCBIfam" id="NF045485">
    <property type="entry name" value="FPPsyn"/>
    <property type="match status" value="1"/>
</dbReference>
<comment type="catalytic activity">
    <reaction evidence="11">
        <text>isopentenyl diphosphate + (2E)-geranyl diphosphate = (2E,6E)-farnesyl diphosphate + diphosphate</text>
        <dbReference type="Rhea" id="RHEA:19361"/>
        <dbReference type="ChEBI" id="CHEBI:33019"/>
        <dbReference type="ChEBI" id="CHEBI:58057"/>
        <dbReference type="ChEBI" id="CHEBI:128769"/>
        <dbReference type="ChEBI" id="CHEBI:175763"/>
        <dbReference type="EC" id="2.5.1.10"/>
    </reaction>
</comment>
<evidence type="ECO:0000256" key="2">
    <source>
        <dbReference type="ARBA" id="ARBA00006706"/>
    </source>
</evidence>
<dbReference type="OrthoDB" id="9805316at2"/>
<dbReference type="GO" id="GO:0016114">
    <property type="term" value="P:terpenoid biosynthetic process"/>
    <property type="evidence" value="ECO:0007669"/>
    <property type="project" value="UniProtKB-ARBA"/>
</dbReference>
<evidence type="ECO:0000256" key="10">
    <source>
        <dbReference type="ARBA" id="ARBA00032873"/>
    </source>
</evidence>
<sequence length="296" mass="33044">MNFQTFVKDFKYPFEQYMREAVPDSSRTQLEASMRYSLEAGGKRLRPLILFAVLKAFNKPVEQAFPYGAALEMIHTYSLIHDDLPAMDDDDLRRGKPTNHIEYSEATAILAGDALLTKAFELMTHGAADDAIKLKLIRSLSQDAGHEGMVGGQQADMNGEHTTLTLEELESIHARKTGKLIRFAFYAGGLLADVKNETVTDLEEMAYTLGLAYQVRDDILDVQGDEKDLGKRTGADARLGKSTYPALLGLEEANDLFREKLEKALTLNSQIKEREAVYDDELLASFIRSLEIEALS</sequence>
<keyword evidence="6" id="KW-0479">Metal-binding</keyword>
<evidence type="ECO:0000256" key="7">
    <source>
        <dbReference type="ARBA" id="ARBA00022842"/>
    </source>
</evidence>
<comment type="similarity">
    <text evidence="2 12">Belongs to the FPP/GGPP synthase family.</text>
</comment>
<evidence type="ECO:0000313" key="13">
    <source>
        <dbReference type="EMBL" id="SDK11238.1"/>
    </source>
</evidence>
<organism evidence="13 14">
    <name type="scientific">Alkalibacterium thalassium</name>
    <dbReference type="NCBI Taxonomy" id="426701"/>
    <lineage>
        <taxon>Bacteria</taxon>
        <taxon>Bacillati</taxon>
        <taxon>Bacillota</taxon>
        <taxon>Bacilli</taxon>
        <taxon>Lactobacillales</taxon>
        <taxon>Carnobacteriaceae</taxon>
        <taxon>Alkalibacterium</taxon>
    </lineage>
</organism>